<keyword evidence="3" id="KW-1185">Reference proteome</keyword>
<feature type="compositionally biased region" description="Basic and acidic residues" evidence="1">
    <location>
        <begin position="1"/>
        <end position="10"/>
    </location>
</feature>
<gene>
    <name evidence="2" type="ORF">AMORRO_LOCUS10662</name>
</gene>
<name>A0A9N9E7B4_9GLOM</name>
<sequence>LLGRTIRVDHASNQTKDGQRRTGMNAAPEIIKDDSASPSGSSSEDDFADKIDPDDPMRDYLIKRHKKEKRKAKKHIDGRYVLH</sequence>
<proteinExistence type="predicted"/>
<evidence type="ECO:0000256" key="1">
    <source>
        <dbReference type="SAM" id="MobiDB-lite"/>
    </source>
</evidence>
<organism evidence="2 3">
    <name type="scientific">Acaulospora morrowiae</name>
    <dbReference type="NCBI Taxonomy" id="94023"/>
    <lineage>
        <taxon>Eukaryota</taxon>
        <taxon>Fungi</taxon>
        <taxon>Fungi incertae sedis</taxon>
        <taxon>Mucoromycota</taxon>
        <taxon>Glomeromycotina</taxon>
        <taxon>Glomeromycetes</taxon>
        <taxon>Diversisporales</taxon>
        <taxon>Acaulosporaceae</taxon>
        <taxon>Acaulospora</taxon>
    </lineage>
</organism>
<dbReference type="AlphaFoldDB" id="A0A9N9E7B4"/>
<protein>
    <submittedName>
        <fullName evidence="2">3263_t:CDS:1</fullName>
    </submittedName>
</protein>
<reference evidence="2" key="1">
    <citation type="submission" date="2021-06" db="EMBL/GenBank/DDBJ databases">
        <authorList>
            <person name="Kallberg Y."/>
            <person name="Tangrot J."/>
            <person name="Rosling A."/>
        </authorList>
    </citation>
    <scope>NUCLEOTIDE SEQUENCE</scope>
    <source>
        <strain evidence="2">CL551</strain>
    </source>
</reference>
<feature type="non-terminal residue" evidence="2">
    <location>
        <position position="1"/>
    </location>
</feature>
<evidence type="ECO:0000313" key="2">
    <source>
        <dbReference type="EMBL" id="CAG8666988.1"/>
    </source>
</evidence>
<evidence type="ECO:0000313" key="3">
    <source>
        <dbReference type="Proteomes" id="UP000789342"/>
    </source>
</evidence>
<comment type="caution">
    <text evidence="2">The sequence shown here is derived from an EMBL/GenBank/DDBJ whole genome shotgun (WGS) entry which is preliminary data.</text>
</comment>
<dbReference type="Proteomes" id="UP000789342">
    <property type="component" value="Unassembled WGS sequence"/>
</dbReference>
<feature type="compositionally biased region" description="Basic and acidic residues" evidence="1">
    <location>
        <begin position="48"/>
        <end position="62"/>
    </location>
</feature>
<accession>A0A9N9E7B4</accession>
<feature type="region of interest" description="Disordered" evidence="1">
    <location>
        <begin position="1"/>
        <end position="83"/>
    </location>
</feature>
<feature type="compositionally biased region" description="Basic residues" evidence="1">
    <location>
        <begin position="63"/>
        <end position="74"/>
    </location>
</feature>
<dbReference type="EMBL" id="CAJVPV010012046">
    <property type="protein sequence ID" value="CAG8666988.1"/>
    <property type="molecule type" value="Genomic_DNA"/>
</dbReference>